<dbReference type="InterPro" id="IPR046920">
    <property type="entry name" value="ABC-3C_CTD1"/>
</dbReference>
<dbReference type="Pfam" id="PF20276">
    <property type="entry name" value="CTD1"/>
    <property type="match status" value="1"/>
</dbReference>
<protein>
    <recommendedName>
        <fullName evidence="1">ABC-three component systems C-terminal domain-containing protein</fullName>
    </recommendedName>
</protein>
<dbReference type="STRING" id="398512.Bccel_5817"/>
<dbReference type="AlphaFoldDB" id="A0A0L6JYJ7"/>
<accession>A0A0L6JYJ7</accession>
<comment type="caution">
    <text evidence="2">The sequence shown here is derived from an EMBL/GenBank/DDBJ whole genome shotgun (WGS) entry which is preliminary data.</text>
</comment>
<evidence type="ECO:0000313" key="3">
    <source>
        <dbReference type="Proteomes" id="UP000036923"/>
    </source>
</evidence>
<dbReference type="eggNOG" id="ENOG502ZB78">
    <property type="taxonomic scope" value="Bacteria"/>
</dbReference>
<keyword evidence="3" id="KW-1185">Reference proteome</keyword>
<evidence type="ECO:0000259" key="1">
    <source>
        <dbReference type="Pfam" id="PF20276"/>
    </source>
</evidence>
<sequence>MLISPFSAIPSWEGYEYQGHIALFVVLRKIRDLILYNNDIALNNFILEIEGAEDFSIKNGYRYLTLHQVKSGAIDLDKGDKFSFIISLLQYEAEHGYFHILPSKQLPNDFIQSTSDWIDSLQSDLDKEIKSKDGINEEDYSKYIILEKILPISTKGSKYSIIKYVCELEKYDVCEENVRKAVEHIKSELSIYSEKLKDTGKLIKDDKLMSKFDESFNNDLEIKKSSYVIIKEILNIKKPEWNLLIDDAYLEFLYGQVLLALKNKISQDYIEKTHINKVCHVEFETIFNILMEDFHTNSNSIKYQYFLLWKNILESYDKFPTKNKNVCQCESCSDCANNFKCNLYRQMDTISIIKDNQIHNFLYKLMLKEPKVGKPNNLPDDNLINRLFTNLLKEIELLSFEGNNLIQAQKNGLFFRLTLNSSGESYELQEQLDKEINNSLEDKLLIFENDVLITDQLNEESFMYNGIKTMVFGENEYKELESITTDSIEKIKKNYNKPKVLRLIDRKKAKEELSQ</sequence>
<gene>
    <name evidence="2" type="ORF">Bccel_5817</name>
</gene>
<reference evidence="3" key="1">
    <citation type="submission" date="2015-07" db="EMBL/GenBank/DDBJ databases">
        <title>Near-Complete Genome Sequence of the Cellulolytic Bacterium Bacteroides (Pseudobacteroides) cellulosolvens ATCC 35603.</title>
        <authorList>
            <person name="Dassa B."/>
            <person name="Utturkar S.M."/>
            <person name="Klingeman D.M."/>
            <person name="Hurt R.A."/>
            <person name="Keller M."/>
            <person name="Xu J."/>
            <person name="Reddy Y.H.K."/>
            <person name="Borovok I."/>
            <person name="Grinberg I.R."/>
            <person name="Lamed R."/>
            <person name="Zhivin O."/>
            <person name="Bayer E.A."/>
            <person name="Brown S.D."/>
        </authorList>
    </citation>
    <scope>NUCLEOTIDE SEQUENCE [LARGE SCALE GENOMIC DNA]</scope>
    <source>
        <strain evidence="3">DSM 2933</strain>
    </source>
</reference>
<feature type="domain" description="ABC-three component systems C-terminal" evidence="1">
    <location>
        <begin position="216"/>
        <end position="457"/>
    </location>
</feature>
<organism evidence="2 3">
    <name type="scientific">Pseudobacteroides cellulosolvens ATCC 35603 = DSM 2933</name>
    <dbReference type="NCBI Taxonomy" id="398512"/>
    <lineage>
        <taxon>Bacteria</taxon>
        <taxon>Bacillati</taxon>
        <taxon>Bacillota</taxon>
        <taxon>Clostridia</taxon>
        <taxon>Eubacteriales</taxon>
        <taxon>Oscillospiraceae</taxon>
        <taxon>Pseudobacteroides</taxon>
    </lineage>
</organism>
<evidence type="ECO:0000313" key="2">
    <source>
        <dbReference type="EMBL" id="KNY30537.1"/>
    </source>
</evidence>
<dbReference type="EMBL" id="LGTC01000001">
    <property type="protein sequence ID" value="KNY30537.1"/>
    <property type="molecule type" value="Genomic_DNA"/>
</dbReference>
<proteinExistence type="predicted"/>
<dbReference type="Proteomes" id="UP000036923">
    <property type="component" value="Unassembled WGS sequence"/>
</dbReference>
<name>A0A0L6JYJ7_9FIRM</name>